<protein>
    <submittedName>
        <fullName evidence="2">Uncharacterized protein</fullName>
    </submittedName>
</protein>
<name>A0A8S9A3A8_SORMA</name>
<dbReference type="Proteomes" id="UP000433876">
    <property type="component" value="Unassembled WGS sequence"/>
</dbReference>
<gene>
    <name evidence="2" type="ORF">SMACR_09031</name>
</gene>
<accession>A0A8S9A3A8</accession>
<dbReference type="AlphaFoldDB" id="A0A8S9A3A8"/>
<evidence type="ECO:0000313" key="3">
    <source>
        <dbReference type="Proteomes" id="UP000433876"/>
    </source>
</evidence>
<feature type="compositionally biased region" description="Basic and acidic residues" evidence="1">
    <location>
        <begin position="1"/>
        <end position="10"/>
    </location>
</feature>
<evidence type="ECO:0000256" key="1">
    <source>
        <dbReference type="SAM" id="MobiDB-lite"/>
    </source>
</evidence>
<dbReference type="VEuPathDB" id="FungiDB:SMAC_09030"/>
<comment type="caution">
    <text evidence="2">The sequence shown here is derived from an EMBL/GenBank/DDBJ whole genome shotgun (WGS) entry which is preliminary data.</text>
</comment>
<reference evidence="2 3" key="1">
    <citation type="submission" date="2017-07" db="EMBL/GenBank/DDBJ databases">
        <title>Genome sequence of the Sordaria macrospora wild type strain R19027.</title>
        <authorList>
            <person name="Nowrousian M."/>
            <person name="Teichert I."/>
            <person name="Kueck U."/>
        </authorList>
    </citation>
    <scope>NUCLEOTIDE SEQUENCE [LARGE SCALE GENOMIC DNA]</scope>
    <source>
        <strain evidence="2 3">R19027</strain>
        <tissue evidence="2">Mycelium</tissue>
    </source>
</reference>
<evidence type="ECO:0000313" key="2">
    <source>
        <dbReference type="EMBL" id="KAA8635510.1"/>
    </source>
</evidence>
<dbReference type="VEuPathDB" id="FungiDB:SMAC_09031"/>
<sequence>MAPGRLRSDSDNSTSRVSAENVTSHDLSSDTPNARTQCKLTVFFPPPKEVGLDGKIGHVVIKLDPAPLLWSGIDAVLRLTTIRREKYPDGRDVTYSDGSEDDDGPFAETPLLAEEWKAHKKIPDQHSCPSTSPCVLNQDLLEPPNWPLRTGYNSHPLYFIFQDVQMVNLQDFPFHPIKMEFTVYVEGCLEEELDEENPSTIPVPCETAPLVYTNQKAEVTKEEREYTKEEHDIFEKLQLDEGGGQ</sequence>
<proteinExistence type="predicted"/>
<feature type="region of interest" description="Disordered" evidence="1">
    <location>
        <begin position="1"/>
        <end position="33"/>
    </location>
</feature>
<feature type="compositionally biased region" description="Polar residues" evidence="1">
    <location>
        <begin position="11"/>
        <end position="33"/>
    </location>
</feature>
<organism evidence="2 3">
    <name type="scientific">Sordaria macrospora</name>
    <dbReference type="NCBI Taxonomy" id="5147"/>
    <lineage>
        <taxon>Eukaryota</taxon>
        <taxon>Fungi</taxon>
        <taxon>Dikarya</taxon>
        <taxon>Ascomycota</taxon>
        <taxon>Pezizomycotina</taxon>
        <taxon>Sordariomycetes</taxon>
        <taxon>Sordariomycetidae</taxon>
        <taxon>Sordariales</taxon>
        <taxon>Sordariaceae</taxon>
        <taxon>Sordaria</taxon>
    </lineage>
</organism>
<dbReference type="EMBL" id="NMPR01000011">
    <property type="protein sequence ID" value="KAA8635510.1"/>
    <property type="molecule type" value="Genomic_DNA"/>
</dbReference>